<feature type="region of interest" description="Disordered" evidence="1">
    <location>
        <begin position="8"/>
        <end position="35"/>
    </location>
</feature>
<reference evidence="2 3" key="1">
    <citation type="submission" date="2019-08" db="EMBL/GenBank/DDBJ databases">
        <authorList>
            <person name="Peeters C."/>
        </authorList>
    </citation>
    <scope>NUCLEOTIDE SEQUENCE [LARGE SCALE GENOMIC DNA]</scope>
    <source>
        <strain evidence="2 3">LMG 31108</strain>
    </source>
</reference>
<dbReference type="Proteomes" id="UP000406256">
    <property type="component" value="Unassembled WGS sequence"/>
</dbReference>
<keyword evidence="3" id="KW-1185">Reference proteome</keyword>
<evidence type="ECO:0000313" key="3">
    <source>
        <dbReference type="Proteomes" id="UP000406256"/>
    </source>
</evidence>
<sequence length="256" mass="26587">MVRKIVACGPGGAGAPRLGAASRRGDGGVGHGLAGAGGPPFAVGSRVLGRDRRQAGIAHVGGARQGRRGHRPAAGDFGGECHRSPRRMCDVARAALSARRTFVSVLHRHALRRVDARRSVLGAARRRIRRVAPCLDRLGAAARSCVCGGDGGRRNTTVAGATGRAISRARGAGMVCGHGRGDGADVACCVRADVADPCTRVQQRAARGRRCRRLCRQCAVTGGRCRRGRVSRSRSAALRCQDIGGHGGARHIARAP</sequence>
<evidence type="ECO:0000313" key="2">
    <source>
        <dbReference type="EMBL" id="VVD67021.1"/>
    </source>
</evidence>
<proteinExistence type="predicted"/>
<gene>
    <name evidence="2" type="ORF">PAN31108_00413</name>
</gene>
<name>A0A5E4RW13_9BURK</name>
<dbReference type="EMBL" id="CABPSB010000001">
    <property type="protein sequence ID" value="VVD67021.1"/>
    <property type="molecule type" value="Genomic_DNA"/>
</dbReference>
<evidence type="ECO:0000256" key="1">
    <source>
        <dbReference type="SAM" id="MobiDB-lite"/>
    </source>
</evidence>
<accession>A0A5E4RW13</accession>
<protein>
    <submittedName>
        <fullName evidence="2">Uncharacterized protein</fullName>
    </submittedName>
</protein>
<dbReference type="AlphaFoldDB" id="A0A5E4RW13"/>
<feature type="region of interest" description="Disordered" evidence="1">
    <location>
        <begin position="60"/>
        <end position="79"/>
    </location>
</feature>
<organism evidence="2 3">
    <name type="scientific">Pandoraea anhela</name>
    <dbReference type="NCBI Taxonomy" id="2508295"/>
    <lineage>
        <taxon>Bacteria</taxon>
        <taxon>Pseudomonadati</taxon>
        <taxon>Pseudomonadota</taxon>
        <taxon>Betaproteobacteria</taxon>
        <taxon>Burkholderiales</taxon>
        <taxon>Burkholderiaceae</taxon>
        <taxon>Pandoraea</taxon>
    </lineage>
</organism>